<dbReference type="OrthoDB" id="111820at2759"/>
<dbReference type="Pfam" id="PF01419">
    <property type="entry name" value="Jacalin"/>
    <property type="match status" value="1"/>
</dbReference>
<dbReference type="Gene3D" id="2.100.10.30">
    <property type="entry name" value="Jacalin-like lectin domain"/>
    <property type="match status" value="1"/>
</dbReference>
<feature type="non-terminal residue" evidence="2">
    <location>
        <position position="415"/>
    </location>
</feature>
<accession>A0A3F2RAK3</accession>
<dbReference type="AlphaFoldDB" id="A0A3F2RAK3"/>
<feature type="domain" description="Jacalin-type lectin" evidence="1">
    <location>
        <begin position="1"/>
        <end position="90"/>
    </location>
</feature>
<evidence type="ECO:0000313" key="2">
    <source>
        <dbReference type="EMBL" id="RLN49582.1"/>
    </source>
</evidence>
<protein>
    <recommendedName>
        <fullName evidence="1">Jacalin-type lectin domain-containing protein</fullName>
    </recommendedName>
</protein>
<dbReference type="PROSITE" id="PS51752">
    <property type="entry name" value="JACALIN_LECTIN"/>
    <property type="match status" value="1"/>
</dbReference>
<proteinExistence type="predicted"/>
<sequence length="415" mass="43939">MSHGGSGGTENTLTLGTGEYITSMEAHWGKKDDHTRVFYLNFVTSAGNSISGGTQTDDKATAIAPDGFQLAGFYGRAEDEVDQLGAIWTRISAVDLSLTDEEASSGSGILYGTTIRNWVGPTIGDATDTACYRKAQDFDSNNICPLGYACLGLPVPASLKFSGVVLVIVEGIVKQAITNGDVIISTGENVLNLLTGTGALNSSTTDMTTTDDLQDLINTNSTCGYELKRLTDRVITSVNEVRNNTPGAAAADVRVIVYKSSIVLNDIPRVTNDCMGELLGNKTNEAAFETRDLLRKTFGVIIDQLIETGTTDMGKDVAQDDYMLKVANMGLVVLSTIDPTGIAYMASQFVQPICGPTAYLGEIDDGTLYDALGLTTVDEAFVGSYGTWAKSGDGVVHLILESVDTEDVSVVVHSG</sequence>
<gene>
    <name evidence="3" type="ORF">BBJ29_010157</name>
    <name evidence="2" type="ORF">BBP00_00010131</name>
</gene>
<dbReference type="Proteomes" id="UP000277300">
    <property type="component" value="Unassembled WGS sequence"/>
</dbReference>
<name>A0A3F2RAK3_9STRA</name>
<dbReference type="Proteomes" id="UP000284657">
    <property type="component" value="Unassembled WGS sequence"/>
</dbReference>
<dbReference type="EMBL" id="MBDO02001316">
    <property type="protein sequence ID" value="RLN49582.1"/>
    <property type="molecule type" value="Genomic_DNA"/>
</dbReference>
<evidence type="ECO:0000313" key="4">
    <source>
        <dbReference type="Proteomes" id="UP000277300"/>
    </source>
</evidence>
<reference evidence="4 5" key="1">
    <citation type="submission" date="2018-07" db="EMBL/GenBank/DDBJ databases">
        <title>Genome sequencing of oomycete isolates from Chile give support for New Zealand origin for Phytophthora kernoviae and make available the first Nothophytophthora sp. genome.</title>
        <authorList>
            <person name="Studholme D.J."/>
            <person name="Sanfuentes E."/>
            <person name="Panda P."/>
            <person name="Hill R."/>
            <person name="Sambles C."/>
            <person name="Grant M."/>
            <person name="Williams N.M."/>
            <person name="Mcdougal R.L."/>
        </authorList>
    </citation>
    <scope>NUCLEOTIDE SEQUENCE [LARGE SCALE GENOMIC DNA]</scope>
    <source>
        <strain evidence="2">Chile6</strain>
        <strain evidence="3">Chile7</strain>
    </source>
</reference>
<dbReference type="InterPro" id="IPR036404">
    <property type="entry name" value="Jacalin-like_lectin_dom_sf"/>
</dbReference>
<evidence type="ECO:0000259" key="1">
    <source>
        <dbReference type="PROSITE" id="PS51752"/>
    </source>
</evidence>
<dbReference type="SUPFAM" id="SSF51101">
    <property type="entry name" value="Mannose-binding lectins"/>
    <property type="match status" value="1"/>
</dbReference>
<organism evidence="2 4">
    <name type="scientific">Phytophthora kernoviae</name>
    <dbReference type="NCBI Taxonomy" id="325452"/>
    <lineage>
        <taxon>Eukaryota</taxon>
        <taxon>Sar</taxon>
        <taxon>Stramenopiles</taxon>
        <taxon>Oomycota</taxon>
        <taxon>Peronosporomycetes</taxon>
        <taxon>Peronosporales</taxon>
        <taxon>Peronosporaceae</taxon>
        <taxon>Phytophthora</taxon>
    </lineage>
</organism>
<dbReference type="InterPro" id="IPR001229">
    <property type="entry name" value="Jacalin-like_lectin_dom"/>
</dbReference>
<dbReference type="EMBL" id="MBAD02001774">
    <property type="protein sequence ID" value="RLN51934.1"/>
    <property type="molecule type" value="Genomic_DNA"/>
</dbReference>
<evidence type="ECO:0000313" key="3">
    <source>
        <dbReference type="EMBL" id="RLN51934.1"/>
    </source>
</evidence>
<evidence type="ECO:0000313" key="5">
    <source>
        <dbReference type="Proteomes" id="UP000284657"/>
    </source>
</evidence>
<comment type="caution">
    <text evidence="2">The sequence shown here is derived from an EMBL/GenBank/DDBJ whole genome shotgun (WGS) entry which is preliminary data.</text>
</comment>